<dbReference type="Proteomes" id="UP001162318">
    <property type="component" value="Unassembled WGS sequence"/>
</dbReference>
<geneLocation type="plasmid" evidence="5 6">
    <name>unnamed1</name>
</geneLocation>
<dbReference type="PANTHER" id="PTHR30050">
    <property type="entry name" value="CHROMOSOMAL REPLICATION INITIATOR PROTEIN DNAA"/>
    <property type="match status" value="1"/>
</dbReference>
<dbReference type="EMBL" id="JAOCKX010000128">
    <property type="protein sequence ID" value="MDH2135374.1"/>
    <property type="molecule type" value="Genomic_DNA"/>
</dbReference>
<dbReference type="PANTHER" id="PTHR30050:SF4">
    <property type="entry name" value="ATP-BINDING PROTEIN RV3427C IN INSERTION SEQUENCE-RELATED"/>
    <property type="match status" value="1"/>
</dbReference>
<dbReference type="Pfam" id="PF01695">
    <property type="entry name" value="IstB_IS21"/>
    <property type="match status" value="1"/>
</dbReference>
<dbReference type="RefSeq" id="WP_062093922.1">
    <property type="nucleotide sequence ID" value="NZ_JAOCKX010000128.1"/>
</dbReference>
<dbReference type="InterPro" id="IPR002611">
    <property type="entry name" value="IstB_ATP-bd"/>
</dbReference>
<evidence type="ECO:0000313" key="5">
    <source>
        <dbReference type="EMBL" id="QNG49530.1"/>
    </source>
</evidence>
<dbReference type="EMBL" id="CP060123">
    <property type="protein sequence ID" value="QNG49530.1"/>
    <property type="molecule type" value="Genomic_DNA"/>
</dbReference>
<dbReference type="InterPro" id="IPR028350">
    <property type="entry name" value="DNAC/IstB-like"/>
</dbReference>
<accession>A0A9X7UMJ0</accession>
<dbReference type="NCBIfam" id="NF038214">
    <property type="entry name" value="IS21_help_AAA"/>
    <property type="match status" value="1"/>
</dbReference>
<evidence type="ECO:0000256" key="1">
    <source>
        <dbReference type="ARBA" id="ARBA00022741"/>
    </source>
</evidence>
<reference evidence="5 6" key="1">
    <citation type="submission" date="2020-07" db="EMBL/GenBank/DDBJ databases">
        <title>Whole genome sequence of Sphingobium yanoikuyae A3.</title>
        <authorList>
            <person name="Han S.-S."/>
        </authorList>
    </citation>
    <scope>NUCLEOTIDE SEQUENCE [LARGE SCALE GENOMIC DNA]</scope>
    <source>
        <strain evidence="5 6">A3</strain>
        <plasmid evidence="5 6">unnamed1</plasmid>
    </source>
</reference>
<dbReference type="CDD" id="cd00009">
    <property type="entry name" value="AAA"/>
    <property type="match status" value="1"/>
</dbReference>
<dbReference type="Gene3D" id="3.40.50.300">
    <property type="entry name" value="P-loop containing nucleotide triphosphate hydrolases"/>
    <property type="match status" value="1"/>
</dbReference>
<keyword evidence="2 5" id="KW-0067">ATP-binding</keyword>
<dbReference type="FunFam" id="3.40.50.300:FF:001361">
    <property type="entry name" value="AAA family ATPase"/>
    <property type="match status" value="1"/>
</dbReference>
<dbReference type="PIRSF" id="PIRSF003073">
    <property type="entry name" value="DNAC_TnpB_IstB"/>
    <property type="match status" value="1"/>
</dbReference>
<proteinExistence type="predicted"/>
<organism evidence="5 6">
    <name type="scientific">Sphingobium yanoikuyae</name>
    <name type="common">Sphingomonas yanoikuyae</name>
    <dbReference type="NCBI Taxonomy" id="13690"/>
    <lineage>
        <taxon>Bacteria</taxon>
        <taxon>Pseudomonadati</taxon>
        <taxon>Pseudomonadota</taxon>
        <taxon>Alphaproteobacteria</taxon>
        <taxon>Sphingomonadales</taxon>
        <taxon>Sphingomonadaceae</taxon>
        <taxon>Sphingobium</taxon>
    </lineage>
</organism>
<keyword evidence="5" id="KW-0614">Plasmid</keyword>
<protein>
    <submittedName>
        <fullName evidence="5">ATP-binding protein</fullName>
    </submittedName>
    <submittedName>
        <fullName evidence="4">IS21-like element helper ATPase IstB</fullName>
    </submittedName>
</protein>
<sequence>MLQHPTLDRLNTMGLAGMAKAYGELAANAEADRLTHPEWLALLLDREWSFRHDRKLAARLRFAKLRHQASPEDVDYRSPRGLDRALFMKLVAGEWIAARDNLVITGPTGVGKSWLACALGHKACRDDRSVLYQRVPKLFSNLALARGDGRHERFLRKLGSVQLLILDDWGLEPLDALARHDLLEILEERYGRRSTIVTSQLPIASWHHVIADPTYADAILDRLVHNAHRLDLDGDSMRRSKNTPDA</sequence>
<feature type="domain" description="IstB-like ATP-binding" evidence="3">
    <location>
        <begin position="10"/>
        <end position="241"/>
    </location>
</feature>
<dbReference type="SUPFAM" id="SSF52540">
    <property type="entry name" value="P-loop containing nucleoside triphosphate hydrolases"/>
    <property type="match status" value="1"/>
</dbReference>
<gene>
    <name evidence="4" type="primary">istB</name>
    <name evidence="5" type="ORF">H3V42_31510</name>
    <name evidence="4" type="ORF">N5J77_30115</name>
</gene>
<dbReference type="Proteomes" id="UP000515377">
    <property type="component" value="Plasmid unnamed1"/>
</dbReference>
<dbReference type="InterPro" id="IPR047661">
    <property type="entry name" value="IstB"/>
</dbReference>
<evidence type="ECO:0000256" key="2">
    <source>
        <dbReference type="ARBA" id="ARBA00022840"/>
    </source>
</evidence>
<dbReference type="InterPro" id="IPR027417">
    <property type="entry name" value="P-loop_NTPase"/>
</dbReference>
<dbReference type="GO" id="GO:0005524">
    <property type="term" value="F:ATP binding"/>
    <property type="evidence" value="ECO:0007669"/>
    <property type="project" value="UniProtKB-KW"/>
</dbReference>
<dbReference type="AlphaFoldDB" id="A0A9X7UMJ0"/>
<evidence type="ECO:0000313" key="6">
    <source>
        <dbReference type="Proteomes" id="UP000515377"/>
    </source>
</evidence>
<evidence type="ECO:0000259" key="3">
    <source>
        <dbReference type="Pfam" id="PF01695"/>
    </source>
</evidence>
<keyword evidence="1" id="KW-0547">Nucleotide-binding</keyword>
<dbReference type="GO" id="GO:0006260">
    <property type="term" value="P:DNA replication"/>
    <property type="evidence" value="ECO:0007669"/>
    <property type="project" value="TreeGrafter"/>
</dbReference>
<name>A0A9X7UMJ0_SPHYA</name>
<reference evidence="4" key="2">
    <citation type="submission" date="2022-09" db="EMBL/GenBank/DDBJ databases">
        <title>Intensive care unit water sources are persistently colonized with multi-drug resistant bacteria and are the site of extensive horizontal gene transfer of antibiotic resistance genes.</title>
        <authorList>
            <person name="Diorio-Toth L."/>
        </authorList>
    </citation>
    <scope>NUCLEOTIDE SEQUENCE</scope>
    <source>
        <strain evidence="4">GD03659</strain>
    </source>
</reference>
<evidence type="ECO:0000313" key="4">
    <source>
        <dbReference type="EMBL" id="MDH2135374.1"/>
    </source>
</evidence>